<dbReference type="SUPFAM" id="SSF51182">
    <property type="entry name" value="RmlC-like cupins"/>
    <property type="match status" value="1"/>
</dbReference>
<protein>
    <recommendedName>
        <fullName evidence="3">Cupin domain-containing protein</fullName>
    </recommendedName>
</protein>
<evidence type="ECO:0000313" key="1">
    <source>
        <dbReference type="EMBL" id="PZQ77936.1"/>
    </source>
</evidence>
<dbReference type="EMBL" id="QFPP01000007">
    <property type="protein sequence ID" value="PZQ77936.1"/>
    <property type="molecule type" value="Genomic_DNA"/>
</dbReference>
<dbReference type="Proteomes" id="UP000249135">
    <property type="component" value="Unassembled WGS sequence"/>
</dbReference>
<comment type="caution">
    <text evidence="1">The sequence shown here is derived from an EMBL/GenBank/DDBJ whole genome shotgun (WGS) entry which is preliminary data.</text>
</comment>
<name>A0A2W5QLU6_VARPD</name>
<proteinExistence type="predicted"/>
<gene>
    <name evidence="1" type="ORF">DI563_01905</name>
</gene>
<organism evidence="1 2">
    <name type="scientific">Variovorax paradoxus</name>
    <dbReference type="NCBI Taxonomy" id="34073"/>
    <lineage>
        <taxon>Bacteria</taxon>
        <taxon>Pseudomonadati</taxon>
        <taxon>Pseudomonadota</taxon>
        <taxon>Betaproteobacteria</taxon>
        <taxon>Burkholderiales</taxon>
        <taxon>Comamonadaceae</taxon>
        <taxon>Variovorax</taxon>
    </lineage>
</organism>
<evidence type="ECO:0008006" key="3">
    <source>
        <dbReference type="Google" id="ProtNLM"/>
    </source>
</evidence>
<dbReference type="InterPro" id="IPR014710">
    <property type="entry name" value="RmlC-like_jellyroll"/>
</dbReference>
<dbReference type="Gene3D" id="2.60.120.10">
    <property type="entry name" value="Jelly Rolls"/>
    <property type="match status" value="1"/>
</dbReference>
<evidence type="ECO:0000313" key="2">
    <source>
        <dbReference type="Proteomes" id="UP000249135"/>
    </source>
</evidence>
<dbReference type="InterPro" id="IPR011051">
    <property type="entry name" value="RmlC_Cupin_sf"/>
</dbReference>
<sequence length="127" mass="13638">MPYFPLGVVAALVQPDIRHHFGGGVYAKETIVPAGQFLVQHKHDFDHLSILASGRVEVVVDGTRREVVGPACLTIEGGKYHGVRALTDAVWYCIHATDCTDPAQVDEVVISKDSDAAEGVRTIIGGM</sequence>
<dbReference type="AlphaFoldDB" id="A0A2W5QLU6"/>
<accession>A0A2W5QLU6</accession>
<reference evidence="1 2" key="1">
    <citation type="submission" date="2017-08" db="EMBL/GenBank/DDBJ databases">
        <title>Infants hospitalized years apart are colonized by the same room-sourced microbial strains.</title>
        <authorList>
            <person name="Brooks B."/>
            <person name="Olm M.R."/>
            <person name="Firek B.A."/>
            <person name="Baker R."/>
            <person name="Thomas B.C."/>
            <person name="Morowitz M.J."/>
            <person name="Banfield J.F."/>
        </authorList>
    </citation>
    <scope>NUCLEOTIDE SEQUENCE [LARGE SCALE GENOMIC DNA]</scope>
    <source>
        <strain evidence="1">S2_005_003_R2_41</strain>
    </source>
</reference>